<dbReference type="RefSeq" id="WP_319857133.1">
    <property type="nucleotide sequence ID" value="NZ_JAXABG010000005.1"/>
</dbReference>
<dbReference type="EMBL" id="JAXABG010000005">
    <property type="protein sequence ID" value="MDX7082690.1"/>
    <property type="molecule type" value="Genomic_DNA"/>
</dbReference>
<dbReference type="AlphaFoldDB" id="A0ABD5IF66"/>
<accession>A0ABD5IF66</accession>
<evidence type="ECO:0000313" key="1">
    <source>
        <dbReference type="EMBL" id="MDX7082690.1"/>
    </source>
</evidence>
<name>A0ABD5IF66_SERMA</name>
<proteinExistence type="predicted"/>
<organism evidence="1 2">
    <name type="scientific">Serratia marcescens</name>
    <dbReference type="NCBI Taxonomy" id="615"/>
    <lineage>
        <taxon>Bacteria</taxon>
        <taxon>Pseudomonadati</taxon>
        <taxon>Pseudomonadota</taxon>
        <taxon>Gammaproteobacteria</taxon>
        <taxon>Enterobacterales</taxon>
        <taxon>Yersiniaceae</taxon>
        <taxon>Serratia</taxon>
    </lineage>
</organism>
<comment type="caution">
    <text evidence="1">The sequence shown here is derived from an EMBL/GenBank/DDBJ whole genome shotgun (WGS) entry which is preliminary data.</text>
</comment>
<protein>
    <recommendedName>
        <fullName evidence="3">Lipoprotein</fullName>
    </recommendedName>
</protein>
<reference evidence="1 2" key="1">
    <citation type="submission" date="2023-11" db="EMBL/GenBank/DDBJ databases">
        <title>Detection of rare carbapenemases in Enterobacterales - comparison of two colorimetric and two CIM-based carbapenemase assays.</title>
        <authorList>
            <person name="Schaffarczyk L."/>
            <person name="Noster J."/>
            <person name="Stelzer Y."/>
            <person name="Sattler J."/>
            <person name="Gatermann S."/>
            <person name="Hamprecht A."/>
        </authorList>
    </citation>
    <scope>NUCLEOTIDE SEQUENCE [LARGE SCALE GENOMIC DNA]</scope>
    <source>
        <strain evidence="1 2">CIM-Carb-136</strain>
    </source>
</reference>
<evidence type="ECO:0008006" key="3">
    <source>
        <dbReference type="Google" id="ProtNLM"/>
    </source>
</evidence>
<dbReference type="Proteomes" id="UP001275057">
    <property type="component" value="Unassembled WGS sequence"/>
</dbReference>
<sequence>MSRLSALALVFAALCITHFIAWSNGWSSHAAHVNAMADKRKQKVEKAIEPVEKQAAIASEGGKVVYRTITRDVVKYVQSPNRTVCQFDDDAVQLRQRSIDAANNISGFDATTVQGK</sequence>
<gene>
    <name evidence="1" type="ORF">SJ435_09845</name>
</gene>
<evidence type="ECO:0000313" key="2">
    <source>
        <dbReference type="Proteomes" id="UP001275057"/>
    </source>
</evidence>